<proteinExistence type="predicted"/>
<keyword evidence="2" id="KW-1185">Reference proteome</keyword>
<comment type="caution">
    <text evidence="1">The sequence shown here is derived from an EMBL/GenBank/DDBJ whole genome shotgun (WGS) entry which is preliminary data.</text>
</comment>
<dbReference type="EMBL" id="JAQNDM010000002">
    <property type="protein sequence ID" value="MDC0709895.1"/>
    <property type="molecule type" value="Genomic_DNA"/>
</dbReference>
<name>A0ABT5DA00_9BACT</name>
<gene>
    <name evidence="1" type="ORF">POL68_15585</name>
</gene>
<evidence type="ECO:0000313" key="2">
    <source>
        <dbReference type="Proteomes" id="UP001221838"/>
    </source>
</evidence>
<reference evidence="1 2" key="1">
    <citation type="submission" date="2022-11" db="EMBL/GenBank/DDBJ databases">
        <title>Minimal conservation of predation-associated metabolite biosynthetic gene clusters underscores biosynthetic potential of Myxococcota including descriptions for ten novel species: Archangium lansinium sp. nov., Myxococcus landrumus sp. nov., Nannocystis bai.</title>
        <authorList>
            <person name="Ahearne A."/>
            <person name="Stevens C."/>
            <person name="Dowd S."/>
        </authorList>
    </citation>
    <scope>NUCLEOTIDE SEQUENCE [LARGE SCALE GENOMIC DNA]</scope>
    <source>
        <strain evidence="1 2">NCWAL01</strain>
    </source>
</reference>
<dbReference type="Proteomes" id="UP001221838">
    <property type="component" value="Unassembled WGS sequence"/>
</dbReference>
<accession>A0ABT5DA00</accession>
<evidence type="ECO:0000313" key="1">
    <source>
        <dbReference type="EMBL" id="MDC0709895.1"/>
    </source>
</evidence>
<dbReference type="RefSeq" id="WP_272138845.1">
    <property type="nucleotide sequence ID" value="NZ_JAQNDM010000002.1"/>
</dbReference>
<organism evidence="1 2">
    <name type="scientific">Stigmatella ashevillensis</name>
    <dbReference type="NCBI Taxonomy" id="2995309"/>
    <lineage>
        <taxon>Bacteria</taxon>
        <taxon>Pseudomonadati</taxon>
        <taxon>Myxococcota</taxon>
        <taxon>Myxococcia</taxon>
        <taxon>Myxococcales</taxon>
        <taxon>Cystobacterineae</taxon>
        <taxon>Archangiaceae</taxon>
        <taxon>Stigmatella</taxon>
    </lineage>
</organism>
<protein>
    <submittedName>
        <fullName evidence="1">Uncharacterized protein</fullName>
    </submittedName>
</protein>
<sequence>MATPPLSHIYNHGPLVQEGRVACPGDADWIQAWVDCCHPAGATVRWEASRGPLEVELVDASGQPIPLSAPGDIVQRQPGEIRLLRAESQNGFFVRVRAGGAAAVPYSVSLFAPVFVR</sequence>